<dbReference type="InterPro" id="IPR008271">
    <property type="entry name" value="Ser/Thr_kinase_AS"/>
</dbReference>
<dbReference type="Gene3D" id="3.30.200.20">
    <property type="entry name" value="Phosphorylase Kinase, domain 1"/>
    <property type="match status" value="1"/>
</dbReference>
<keyword evidence="1" id="KW-0547">Nucleotide-binding</keyword>
<name>A9FRG9_SORC5</name>
<proteinExistence type="predicted"/>
<evidence type="ECO:0000256" key="2">
    <source>
        <dbReference type="ARBA" id="ARBA00022840"/>
    </source>
</evidence>
<dbReference type="GO" id="GO:0005524">
    <property type="term" value="F:ATP binding"/>
    <property type="evidence" value="ECO:0007669"/>
    <property type="project" value="UniProtKB-KW"/>
</dbReference>
<dbReference type="PROSITE" id="PS50011">
    <property type="entry name" value="PROTEIN_KINASE_DOM"/>
    <property type="match status" value="1"/>
</dbReference>
<organism evidence="4 5">
    <name type="scientific">Sorangium cellulosum (strain So ce56)</name>
    <name type="common">Polyangium cellulosum (strain So ce56)</name>
    <dbReference type="NCBI Taxonomy" id="448385"/>
    <lineage>
        <taxon>Bacteria</taxon>
        <taxon>Pseudomonadati</taxon>
        <taxon>Myxococcota</taxon>
        <taxon>Polyangia</taxon>
        <taxon>Polyangiales</taxon>
        <taxon>Polyangiaceae</taxon>
        <taxon>Sorangium</taxon>
    </lineage>
</organism>
<dbReference type="EMBL" id="AM746676">
    <property type="protein sequence ID" value="CAN95292.1"/>
    <property type="molecule type" value="Genomic_DNA"/>
</dbReference>
<dbReference type="InterPro" id="IPR027417">
    <property type="entry name" value="P-loop_NTPase"/>
</dbReference>
<dbReference type="SUPFAM" id="SSF52540">
    <property type="entry name" value="P-loop containing nucleoside triphosphate hydrolases"/>
    <property type="match status" value="1"/>
</dbReference>
<dbReference type="CDD" id="cd14014">
    <property type="entry name" value="STKc_PknB_like"/>
    <property type="match status" value="1"/>
</dbReference>
<dbReference type="InterPro" id="IPR019734">
    <property type="entry name" value="TPR_rpt"/>
</dbReference>
<dbReference type="InterPro" id="IPR011009">
    <property type="entry name" value="Kinase-like_dom_sf"/>
</dbReference>
<keyword evidence="5" id="KW-1185">Reference proteome</keyword>
<dbReference type="GO" id="GO:0005737">
    <property type="term" value="C:cytoplasm"/>
    <property type="evidence" value="ECO:0007669"/>
    <property type="project" value="TreeGrafter"/>
</dbReference>
<keyword evidence="2" id="KW-0067">ATP-binding</keyword>
<dbReference type="SMART" id="SM00220">
    <property type="entry name" value="S_TKc"/>
    <property type="match status" value="1"/>
</dbReference>
<dbReference type="HOGENOM" id="CLU_006367_0_0_7"/>
<dbReference type="InterPro" id="IPR041664">
    <property type="entry name" value="AAA_16"/>
</dbReference>
<dbReference type="Gene3D" id="1.10.510.10">
    <property type="entry name" value="Transferase(Phosphotransferase) domain 1"/>
    <property type="match status" value="1"/>
</dbReference>
<gene>
    <name evidence="4" type="ordered locus">sce5129</name>
</gene>
<dbReference type="eggNOG" id="COG3899">
    <property type="taxonomic scope" value="Bacteria"/>
</dbReference>
<accession>A9FRG9</accession>
<dbReference type="Gene3D" id="1.25.40.10">
    <property type="entry name" value="Tetratricopeptide repeat domain"/>
    <property type="match status" value="2"/>
</dbReference>
<dbReference type="PANTHER" id="PTHR16305">
    <property type="entry name" value="TESTICULAR SOLUBLE ADENYLYL CYCLASE"/>
    <property type="match status" value="1"/>
</dbReference>
<reference evidence="4 5" key="1">
    <citation type="journal article" date="2007" name="Nat. Biotechnol.">
        <title>Complete genome sequence of the myxobacterium Sorangium cellulosum.</title>
        <authorList>
            <person name="Schneiker S."/>
            <person name="Perlova O."/>
            <person name="Kaiser O."/>
            <person name="Gerth K."/>
            <person name="Alici A."/>
            <person name="Altmeyer M.O."/>
            <person name="Bartels D."/>
            <person name="Bekel T."/>
            <person name="Beyer S."/>
            <person name="Bode E."/>
            <person name="Bode H.B."/>
            <person name="Bolten C.J."/>
            <person name="Choudhuri J.V."/>
            <person name="Doss S."/>
            <person name="Elnakady Y.A."/>
            <person name="Frank B."/>
            <person name="Gaigalat L."/>
            <person name="Goesmann A."/>
            <person name="Groeger C."/>
            <person name="Gross F."/>
            <person name="Jelsbak L."/>
            <person name="Jelsbak L."/>
            <person name="Kalinowski J."/>
            <person name="Kegler C."/>
            <person name="Knauber T."/>
            <person name="Konietzny S."/>
            <person name="Kopp M."/>
            <person name="Krause L."/>
            <person name="Krug D."/>
            <person name="Linke B."/>
            <person name="Mahmud T."/>
            <person name="Martinez-Arias R."/>
            <person name="McHardy A.C."/>
            <person name="Merai M."/>
            <person name="Meyer F."/>
            <person name="Mormann S."/>
            <person name="Munoz-Dorado J."/>
            <person name="Perez J."/>
            <person name="Pradella S."/>
            <person name="Rachid S."/>
            <person name="Raddatz G."/>
            <person name="Rosenau F."/>
            <person name="Rueckert C."/>
            <person name="Sasse F."/>
            <person name="Scharfe M."/>
            <person name="Schuster S.C."/>
            <person name="Suen G."/>
            <person name="Treuner-Lange A."/>
            <person name="Velicer G.J."/>
            <person name="Vorholter F.-J."/>
            <person name="Weissman K.J."/>
            <person name="Welch R.D."/>
            <person name="Wenzel S.C."/>
            <person name="Whitworth D.E."/>
            <person name="Wilhelm S."/>
            <person name="Wittmann C."/>
            <person name="Bloecker H."/>
            <person name="Puehler A."/>
            <person name="Mueller R."/>
        </authorList>
    </citation>
    <scope>NUCLEOTIDE SEQUENCE [LARGE SCALE GENOMIC DNA]</scope>
    <source>
        <strain evidence="5">So ce56</strain>
    </source>
</reference>
<dbReference type="GO" id="GO:0004016">
    <property type="term" value="F:adenylate cyclase activity"/>
    <property type="evidence" value="ECO:0007669"/>
    <property type="project" value="TreeGrafter"/>
</dbReference>
<dbReference type="PANTHER" id="PTHR16305:SF28">
    <property type="entry name" value="GUANYLATE CYCLASE DOMAIN-CONTAINING PROTEIN"/>
    <property type="match status" value="1"/>
</dbReference>
<sequence length="1298" mass="137830">MNDIADAMRDLDVVEDRFEIERFAGSGGMGEVYRARDRRSGEAVALKVLHCASAGDLRRFAREAKALVTLRLPGVVRYVAHGTTGAGQPYLAMEWLEGVTLEQRLAQGPLSMAESVTLAAQVATTLGAVHQQGIVHRDLKPSNLMLVGGAVERATLLDFGIARELWLTQSLTAPGAILGTPGYMAPEQASGEAPVDARADVFALGCILFECLAGRRPFLGDNLLSLLVKVVLEEPPRLGELRDGIPEPLERLVARMLSKSAEHRPRDGAAVAAELAVSAGEGLAAGGSAVAAPRAPGEEITTSERRVMCVILAAHGSEETDATLAEADGVAQAQALRDIAARHGGRLDFLQSKWLLVALSGAESPTDLAVRAAHCALALQTVVGGVPMSVATGLAEIEGRLPVGELVDRVAQLIAGRDGPPSGGIRLDSATASLLASRFDTARGPEGCWLRGRKEEPDTVPRLLGKPTPCVGRERELSQLAAEWRHCVDEPTASAVVVVGAAGMGKSRLAWEFLRAIKEQREAAEVWIGRADPMAAGSAFGLVAQALRRAMGLLDGEALEVRRSKVLARVGRLDGLGSKGPHVAAFLGELVGAPFADEGDVQLQAARQSPVLMGDRIREAFEDFIRAECERQPVLLVLEDLHWGDLPTVRLIDAALQHARDLPLLVLALARPEVDELFPELWRQRVGLRLRLAALPRRASERLVREVLGDGVSAAQVDELLARAEGNAFVLEEQLRAVVEGRGEGMPETALAMVQARLEALGVEERRVLRAASVFGETSWEGAVAALVGGAPVAQPLAELGRRELLVRRREARIAGEVEYEFRHALVREAAYGMLTERDRRVGHGLAGDWLARAGGADATVLAEHFELGGAPARAAEAYLRAAEQALRGGDLDAAIARADRGIGCGAAGDAAGRLRWVQAEAHVWRGDLALSAERGSEALGLVERGSAAWFSAIIPLVWATSKLGRLDEVERWMTEAVGVAAAGDAQDAKLRCLSAGANALSLGGRYAEGAALLDVVQRALASAEARDLEVVAHLHDARAAYEMCRGDLGSCAGSQEAALLAFEQAGDHRNALSARASLGAVCMELGDFETAQSMLRAAMEAADRMHLDELKVAAQANLAQVLGYRGQLAEGRALAEEAVASSQGAGMVRTELFARCYLAKIALAMGDFEAAEREARAAIALFESAPTLGVQAFSILARVLLGLGRIDEATRAAAEASARLSEFGTLEEGESLVRLAYVEALAASGRRAEAEVAIASARTALLARAEQLSDPAWRERFLRDVPDNARTLELARQWLGG</sequence>
<dbReference type="eggNOG" id="COG0515">
    <property type="taxonomic scope" value="Bacteria"/>
</dbReference>
<evidence type="ECO:0000313" key="5">
    <source>
        <dbReference type="Proteomes" id="UP000002139"/>
    </source>
</evidence>
<keyword evidence="4" id="KW-0418">Kinase</keyword>
<evidence type="ECO:0000259" key="3">
    <source>
        <dbReference type="PROSITE" id="PS50011"/>
    </source>
</evidence>
<evidence type="ECO:0000256" key="1">
    <source>
        <dbReference type="ARBA" id="ARBA00022741"/>
    </source>
</evidence>
<dbReference type="KEGG" id="scl:sce5129"/>
<dbReference type="Proteomes" id="UP000002139">
    <property type="component" value="Chromosome"/>
</dbReference>
<dbReference type="eggNOG" id="COG0457">
    <property type="taxonomic scope" value="Bacteria"/>
</dbReference>
<dbReference type="EC" id="2.7.11.1" evidence="4"/>
<feature type="domain" description="Protein kinase" evidence="3">
    <location>
        <begin position="18"/>
        <end position="277"/>
    </location>
</feature>
<dbReference type="Gene3D" id="3.40.50.300">
    <property type="entry name" value="P-loop containing nucleotide triphosphate hydrolases"/>
    <property type="match status" value="1"/>
</dbReference>
<dbReference type="Pfam" id="PF13191">
    <property type="entry name" value="AAA_16"/>
    <property type="match status" value="1"/>
</dbReference>
<protein>
    <submittedName>
        <fullName evidence="4">Protein kinase</fullName>
        <ecNumber evidence="4">2.7.11.1</ecNumber>
    </submittedName>
</protein>
<dbReference type="SMART" id="SM00028">
    <property type="entry name" value="TPR"/>
    <property type="match status" value="3"/>
</dbReference>
<dbReference type="SUPFAM" id="SSF48452">
    <property type="entry name" value="TPR-like"/>
    <property type="match status" value="1"/>
</dbReference>
<dbReference type="STRING" id="448385.sce5129"/>
<dbReference type="Pfam" id="PF00069">
    <property type="entry name" value="Pkinase"/>
    <property type="match status" value="1"/>
</dbReference>
<dbReference type="InterPro" id="IPR000719">
    <property type="entry name" value="Prot_kinase_dom"/>
</dbReference>
<dbReference type="PROSITE" id="PS00108">
    <property type="entry name" value="PROTEIN_KINASE_ST"/>
    <property type="match status" value="1"/>
</dbReference>
<dbReference type="InterPro" id="IPR011990">
    <property type="entry name" value="TPR-like_helical_dom_sf"/>
</dbReference>
<evidence type="ECO:0000313" key="4">
    <source>
        <dbReference type="EMBL" id="CAN95292.1"/>
    </source>
</evidence>
<dbReference type="GO" id="GO:0004674">
    <property type="term" value="F:protein serine/threonine kinase activity"/>
    <property type="evidence" value="ECO:0007669"/>
    <property type="project" value="UniProtKB-EC"/>
</dbReference>
<keyword evidence="4" id="KW-0808">Transferase</keyword>
<dbReference type="SUPFAM" id="SSF56112">
    <property type="entry name" value="Protein kinase-like (PK-like)"/>
    <property type="match status" value="1"/>
</dbReference>